<reference evidence="2" key="2">
    <citation type="journal article" date="2015" name="Data Brief">
        <title>Shoot transcriptome of the giant reed, Arundo donax.</title>
        <authorList>
            <person name="Barrero R.A."/>
            <person name="Guerrero F.D."/>
            <person name="Moolhuijzen P."/>
            <person name="Goolsby J.A."/>
            <person name="Tidwell J."/>
            <person name="Bellgard S.E."/>
            <person name="Bellgard M.I."/>
        </authorList>
    </citation>
    <scope>NUCLEOTIDE SEQUENCE</scope>
    <source>
        <tissue evidence="2">Shoot tissue taken approximately 20 cm above the soil surface</tissue>
    </source>
</reference>
<evidence type="ECO:0000313" key="2">
    <source>
        <dbReference type="EMBL" id="JAD38777.1"/>
    </source>
</evidence>
<keyword evidence="1" id="KW-0472">Membrane</keyword>
<dbReference type="AlphaFoldDB" id="A0A0A8ZVD3"/>
<protein>
    <submittedName>
        <fullName evidence="2">Uncharacterized protein</fullName>
    </submittedName>
</protein>
<organism evidence="2">
    <name type="scientific">Arundo donax</name>
    <name type="common">Giant reed</name>
    <name type="synonym">Donax arundinaceus</name>
    <dbReference type="NCBI Taxonomy" id="35708"/>
    <lineage>
        <taxon>Eukaryota</taxon>
        <taxon>Viridiplantae</taxon>
        <taxon>Streptophyta</taxon>
        <taxon>Embryophyta</taxon>
        <taxon>Tracheophyta</taxon>
        <taxon>Spermatophyta</taxon>
        <taxon>Magnoliopsida</taxon>
        <taxon>Liliopsida</taxon>
        <taxon>Poales</taxon>
        <taxon>Poaceae</taxon>
        <taxon>PACMAD clade</taxon>
        <taxon>Arundinoideae</taxon>
        <taxon>Arundineae</taxon>
        <taxon>Arundo</taxon>
    </lineage>
</organism>
<accession>A0A0A8ZVD3</accession>
<evidence type="ECO:0000256" key="1">
    <source>
        <dbReference type="SAM" id="Phobius"/>
    </source>
</evidence>
<dbReference type="EMBL" id="GBRH01259118">
    <property type="protein sequence ID" value="JAD38777.1"/>
    <property type="molecule type" value="Transcribed_RNA"/>
</dbReference>
<keyword evidence="1" id="KW-1133">Transmembrane helix</keyword>
<sequence length="24" mass="3014">MLYLPTSVFLFSFLWIICKFFLRK</sequence>
<reference evidence="2" key="1">
    <citation type="submission" date="2014-09" db="EMBL/GenBank/DDBJ databases">
        <authorList>
            <person name="Magalhaes I.L.F."/>
            <person name="Oliveira U."/>
            <person name="Santos F.R."/>
            <person name="Vidigal T.H.D.A."/>
            <person name="Brescovit A.D."/>
            <person name="Santos A.J."/>
        </authorList>
    </citation>
    <scope>NUCLEOTIDE SEQUENCE</scope>
    <source>
        <tissue evidence="2">Shoot tissue taken approximately 20 cm above the soil surface</tissue>
    </source>
</reference>
<proteinExistence type="predicted"/>
<name>A0A0A8ZVD3_ARUDO</name>
<keyword evidence="1" id="KW-0812">Transmembrane</keyword>
<feature type="transmembrane region" description="Helical" evidence="1">
    <location>
        <begin position="6"/>
        <end position="22"/>
    </location>
</feature>